<protein>
    <submittedName>
        <fullName evidence="1">Uncharacterized protein</fullName>
    </submittedName>
</protein>
<dbReference type="RefSeq" id="WP_045779941.1">
    <property type="nucleotide sequence ID" value="NZ_LAJX01000171.1"/>
</dbReference>
<dbReference type="EMBL" id="LAJX01000171">
    <property type="protein sequence ID" value="KJV05790.1"/>
    <property type="molecule type" value="Genomic_DNA"/>
</dbReference>
<name>A0A0F3IG66_9GAMM</name>
<evidence type="ECO:0000313" key="1">
    <source>
        <dbReference type="EMBL" id="KJV05790.1"/>
    </source>
</evidence>
<evidence type="ECO:0000313" key="2">
    <source>
        <dbReference type="Proteomes" id="UP000033684"/>
    </source>
</evidence>
<organism evidence="1 2">
    <name type="scientific">Methylocucumis oryzae</name>
    <dbReference type="NCBI Taxonomy" id="1632867"/>
    <lineage>
        <taxon>Bacteria</taxon>
        <taxon>Pseudomonadati</taxon>
        <taxon>Pseudomonadota</taxon>
        <taxon>Gammaproteobacteria</taxon>
        <taxon>Methylococcales</taxon>
        <taxon>Methylococcaceae</taxon>
        <taxon>Methylocucumis</taxon>
    </lineage>
</organism>
<keyword evidence="2" id="KW-1185">Reference proteome</keyword>
<reference evidence="1 2" key="2">
    <citation type="journal article" date="2016" name="Microb. Ecol.">
        <title>Genome Characteristics of a Novel Type I Methanotroph (Sn10-6) Isolated from a Flooded Indian Rice Field.</title>
        <authorList>
            <person name="Rahalkar M.C."/>
            <person name="Pandit P.S."/>
            <person name="Dhakephalkar P.K."/>
            <person name="Pore S."/>
            <person name="Arora P."/>
            <person name="Kapse N."/>
        </authorList>
    </citation>
    <scope>NUCLEOTIDE SEQUENCE [LARGE SCALE GENOMIC DNA]</scope>
    <source>
        <strain evidence="1 2">Sn10-6</strain>
    </source>
</reference>
<dbReference type="Proteomes" id="UP000033684">
    <property type="component" value="Unassembled WGS sequence"/>
</dbReference>
<dbReference type="AlphaFoldDB" id="A0A0F3IG66"/>
<accession>A0A0F3IG66</accession>
<gene>
    <name evidence="1" type="ORF">VZ94_15615</name>
</gene>
<reference evidence="2" key="1">
    <citation type="submission" date="2015-03" db="EMBL/GenBank/DDBJ databases">
        <title>Draft genome sequence of a novel methanotroph (Sn10-6) isolated from flooded ricefield rhizosphere in India.</title>
        <authorList>
            <person name="Pandit P.S."/>
            <person name="Pore S.D."/>
            <person name="Arora P."/>
            <person name="Kapse N.G."/>
            <person name="Dhakephalkar P.K."/>
            <person name="Rahalkar M.C."/>
        </authorList>
    </citation>
    <scope>NUCLEOTIDE SEQUENCE [LARGE SCALE GENOMIC DNA]</scope>
    <source>
        <strain evidence="2">Sn10-6</strain>
    </source>
</reference>
<proteinExistence type="predicted"/>
<comment type="caution">
    <text evidence="1">The sequence shown here is derived from an EMBL/GenBank/DDBJ whole genome shotgun (WGS) entry which is preliminary data.</text>
</comment>
<sequence>MKLIDFYWRQKKLQHLLNKYPKVIFDLLATIFNPDVEQSSNVCVDDFNKIIQMLLENSPEIKNDPRYLKN</sequence>